<feature type="repeat" description="ANK" evidence="1">
    <location>
        <begin position="86"/>
        <end position="118"/>
    </location>
</feature>
<dbReference type="Proteomes" id="UP000887568">
    <property type="component" value="Unplaced"/>
</dbReference>
<dbReference type="PROSITE" id="PS50225">
    <property type="entry name" value="SOCS"/>
    <property type="match status" value="1"/>
</dbReference>
<dbReference type="Pfam" id="PF12796">
    <property type="entry name" value="Ank_2"/>
    <property type="match status" value="1"/>
</dbReference>
<dbReference type="PANTHER" id="PTHR24118">
    <property type="entry name" value="POTE ANKYRIN DOMAIN"/>
    <property type="match status" value="1"/>
</dbReference>
<dbReference type="InterPro" id="IPR036036">
    <property type="entry name" value="SOCS_box-like_dom_sf"/>
</dbReference>
<dbReference type="PROSITE" id="PS50088">
    <property type="entry name" value="ANK_REPEAT"/>
    <property type="match status" value="4"/>
</dbReference>
<dbReference type="GO" id="GO:0035556">
    <property type="term" value="P:intracellular signal transduction"/>
    <property type="evidence" value="ECO:0007669"/>
    <property type="project" value="InterPro"/>
</dbReference>
<feature type="repeat" description="ANK" evidence="1">
    <location>
        <begin position="180"/>
        <end position="212"/>
    </location>
</feature>
<dbReference type="InterPro" id="IPR036770">
    <property type="entry name" value="Ankyrin_rpt-contain_sf"/>
</dbReference>
<organism evidence="3 4">
    <name type="scientific">Patiria miniata</name>
    <name type="common">Bat star</name>
    <name type="synonym">Asterina miniata</name>
    <dbReference type="NCBI Taxonomy" id="46514"/>
    <lineage>
        <taxon>Eukaryota</taxon>
        <taxon>Metazoa</taxon>
        <taxon>Echinodermata</taxon>
        <taxon>Eleutherozoa</taxon>
        <taxon>Asterozoa</taxon>
        <taxon>Asteroidea</taxon>
        <taxon>Valvatacea</taxon>
        <taxon>Valvatida</taxon>
        <taxon>Asterinidae</taxon>
        <taxon>Patiria</taxon>
    </lineage>
</organism>
<dbReference type="RefSeq" id="XP_038058907.1">
    <property type="nucleotide sequence ID" value="XM_038202979.1"/>
</dbReference>
<dbReference type="InterPro" id="IPR001496">
    <property type="entry name" value="SOCS_box"/>
</dbReference>
<dbReference type="SUPFAM" id="SSF158235">
    <property type="entry name" value="SOCS box-like"/>
    <property type="match status" value="1"/>
</dbReference>
<accession>A0A914A4Y1</accession>
<dbReference type="AlphaFoldDB" id="A0A914A4Y1"/>
<dbReference type="Gene3D" id="1.25.40.20">
    <property type="entry name" value="Ankyrin repeat-containing domain"/>
    <property type="match status" value="3"/>
</dbReference>
<feature type="repeat" description="ANK" evidence="1">
    <location>
        <begin position="283"/>
        <end position="315"/>
    </location>
</feature>
<evidence type="ECO:0000259" key="2">
    <source>
        <dbReference type="PROSITE" id="PS50225"/>
    </source>
</evidence>
<dbReference type="GeneID" id="119730194"/>
<dbReference type="OMA" id="QQSPLHY"/>
<keyword evidence="4" id="KW-1185">Reference proteome</keyword>
<dbReference type="PANTHER" id="PTHR24118:SF100">
    <property type="entry name" value="FYVE-TYPE DOMAIN-CONTAINING PROTEIN"/>
    <property type="match status" value="1"/>
</dbReference>
<feature type="domain" description="SOCS box" evidence="2">
    <location>
        <begin position="367"/>
        <end position="421"/>
    </location>
</feature>
<sequence length="442" mass="48963">MCELSDRAITIFSRLRLNCLSPSEQPTSSAQTDDRMHLRSHQTRNDELYNAIHTGDAGRCKELLAMGAVNLQEGDYASCPPRDAIKSTLPLQFAVMHRQPEIVKMLLRHGADPDWVDIEGKTAVHTLILYWPRCVPKENQLISQELVMYHSYLRAVDLICNDTLRRLCAFGGSPNARDNRQQSPLHYAARYDIPGAARILLSYGAYKDARDIDRKTPVMLAAAMGHCCLEVLLQDNADVHLTCSQGKTALHHAVESRCPLHKKEACVRMLLRYGTSPNAADNGGQTPLHAACRAADESIITCLLRAGADADIRDSNGMNSLHVLLDNPNSHPVNTQIVLKLADATLRYGLPDNGSLPASLNLPGAEVLFQALLTDRAPPSLQRICRKVLRTQMIVNSFSSDAEMKENMTKLPLPKCLQRFLVLDVANPIRQIVLGLQNKIFG</sequence>
<name>A0A914A4Y1_PATMI</name>
<evidence type="ECO:0000313" key="3">
    <source>
        <dbReference type="EnsemblMetazoa" id="XP_038058907.1"/>
    </source>
</evidence>
<evidence type="ECO:0000313" key="4">
    <source>
        <dbReference type="Proteomes" id="UP000887568"/>
    </source>
</evidence>
<dbReference type="SUPFAM" id="SSF48403">
    <property type="entry name" value="Ankyrin repeat"/>
    <property type="match status" value="1"/>
</dbReference>
<proteinExistence type="predicted"/>
<reference evidence="3" key="1">
    <citation type="submission" date="2022-11" db="UniProtKB">
        <authorList>
            <consortium name="EnsemblMetazoa"/>
        </authorList>
    </citation>
    <scope>IDENTIFICATION</scope>
</reference>
<dbReference type="PROSITE" id="PS50297">
    <property type="entry name" value="ANK_REP_REGION"/>
    <property type="match status" value="3"/>
</dbReference>
<dbReference type="EnsemblMetazoa" id="XM_038202979.1">
    <property type="protein sequence ID" value="XP_038058907.1"/>
    <property type="gene ID" value="LOC119730194"/>
</dbReference>
<dbReference type="SMART" id="SM00248">
    <property type="entry name" value="ANK"/>
    <property type="match status" value="5"/>
</dbReference>
<dbReference type="Pfam" id="PF00023">
    <property type="entry name" value="Ank"/>
    <property type="match status" value="2"/>
</dbReference>
<dbReference type="Pfam" id="PF07525">
    <property type="entry name" value="SOCS_box"/>
    <property type="match status" value="1"/>
</dbReference>
<keyword evidence="1" id="KW-0040">ANK repeat</keyword>
<feature type="repeat" description="ANK" evidence="1">
    <location>
        <begin position="245"/>
        <end position="282"/>
    </location>
</feature>
<dbReference type="OrthoDB" id="366390at2759"/>
<evidence type="ECO:0000256" key="1">
    <source>
        <dbReference type="PROSITE-ProRule" id="PRU00023"/>
    </source>
</evidence>
<dbReference type="CDD" id="cd03587">
    <property type="entry name" value="SOCS"/>
    <property type="match status" value="1"/>
</dbReference>
<dbReference type="InterPro" id="IPR002110">
    <property type="entry name" value="Ankyrin_rpt"/>
</dbReference>
<protein>
    <recommendedName>
        <fullName evidence="2">SOCS box domain-containing protein</fullName>
    </recommendedName>
</protein>